<reference evidence="4" key="1">
    <citation type="submission" date="2016-10" db="EMBL/GenBank/DDBJ databases">
        <title>Comparative genomics uncovers the prolific and rare metabolic potential of the cyanobacterial genus Moorea.</title>
        <authorList>
            <person name="Leao T."/>
            <person name="Castelao G."/>
            <person name="Korobeynikov A."/>
            <person name="Monroe E.A."/>
            <person name="Podell S."/>
            <person name="Glukhov E."/>
            <person name="Allen E."/>
            <person name="Gerwick W.H."/>
            <person name="Gerwick L."/>
        </authorList>
    </citation>
    <scope>NUCLEOTIDE SEQUENCE [LARGE SCALE GENOMIC DNA]</scope>
    <source>
        <strain evidence="4">JHB</strain>
    </source>
</reference>
<feature type="domain" description="Restriction endonuclease type II DpnII-like" evidence="2">
    <location>
        <begin position="20"/>
        <end position="301"/>
    </location>
</feature>
<protein>
    <recommendedName>
        <fullName evidence="1">Type-2 restriction enzyme</fullName>
        <ecNumber evidence="1">3.1.21.4</ecNumber>
    </recommendedName>
</protein>
<dbReference type="PIRSF" id="PIRSF016080">
    <property type="entry name" value="Restrict_endonuc_II_DpmII"/>
    <property type="match status" value="1"/>
</dbReference>
<evidence type="ECO:0000313" key="3">
    <source>
        <dbReference type="EMBL" id="AOY82677.1"/>
    </source>
</evidence>
<comment type="function">
    <text evidence="1">A P subtype restriction enzyme that recognizes the double-stranded unmethylated sequence 5'-GATC-3'.</text>
</comment>
<comment type="similarity">
    <text evidence="1">Belongs to the DpnII type II restriction endonuclease family.</text>
</comment>
<evidence type="ECO:0000313" key="4">
    <source>
        <dbReference type="Proteomes" id="UP000176944"/>
    </source>
</evidence>
<dbReference type="EMBL" id="CP017708">
    <property type="protein sequence ID" value="AOY82677.1"/>
    <property type="molecule type" value="Genomic_DNA"/>
</dbReference>
<keyword evidence="1 3" id="KW-0255">Endonuclease</keyword>
<proteinExistence type="inferred from homology"/>
<comment type="catalytic activity">
    <reaction evidence="1">
        <text>Endonucleolytic cleavage of DNA to give specific double-stranded fragments with terminal 5'-phosphates.</text>
        <dbReference type="EC" id="3.1.21.4"/>
    </reaction>
</comment>
<gene>
    <name evidence="3" type="ORF">BJP36_24930</name>
</gene>
<evidence type="ECO:0000259" key="2">
    <source>
        <dbReference type="Pfam" id="PF04556"/>
    </source>
</evidence>
<organism evidence="3 4">
    <name type="scientific">Moorena producens (strain JHB)</name>
    <dbReference type="NCBI Taxonomy" id="1454205"/>
    <lineage>
        <taxon>Bacteria</taxon>
        <taxon>Bacillati</taxon>
        <taxon>Cyanobacteriota</taxon>
        <taxon>Cyanophyceae</taxon>
        <taxon>Coleofasciculales</taxon>
        <taxon>Coleofasciculaceae</taxon>
        <taxon>Moorena</taxon>
    </lineage>
</organism>
<dbReference type="InterPro" id="IPR007637">
    <property type="entry name" value="Restrct_endonuc_II_DpnII-like"/>
</dbReference>
<dbReference type="REBASE" id="162642">
    <property type="entry name" value="MprJHBORF24925P"/>
</dbReference>
<accession>A0A1D9G4V6</accession>
<keyword evidence="1" id="KW-0680">Restriction system</keyword>
<dbReference type="GO" id="GO:0009307">
    <property type="term" value="P:DNA restriction-modification system"/>
    <property type="evidence" value="ECO:0007669"/>
    <property type="project" value="UniProtKB-UniRule"/>
</dbReference>
<dbReference type="Pfam" id="PF04556">
    <property type="entry name" value="DpnII"/>
    <property type="match status" value="1"/>
</dbReference>
<keyword evidence="1" id="KW-0378">Hydrolase</keyword>
<dbReference type="InterPro" id="IPR021191">
    <property type="entry name" value="Restrct_endonuc_II_DpnII"/>
</dbReference>
<dbReference type="EC" id="3.1.21.4" evidence="1"/>
<keyword evidence="1" id="KW-0540">Nuclease</keyword>
<dbReference type="Proteomes" id="UP000176944">
    <property type="component" value="Chromosome"/>
</dbReference>
<name>A0A1D9G4V6_MOOP1</name>
<dbReference type="AlphaFoldDB" id="A0A1D9G4V6"/>
<sequence length="307" mass="35367">MKFNSVFRENLGCNDSDSVFEYVMATLKPSILKWDYFVNWNKVGKNVRDIEISLNLLNYLVGKDNVEEEARVLFREHPKLISIIPALLACREHKFQILTDYQSGKFNYDNFSFKKKENLTEEDIDQAIVFLKELGFLEQITSRRIKSLTDYFIGVEVGLDTNARKNRGGKAMEDIVEYFVNSICTRHGFKYIPQAKSDGIRSEFGKHLTIKKASKTIDFAINTPNKLVLIETNFYKGGGSKLKSTAGEYSEIFLQWKQDGHEFIWITDGVGWQTAKGPLRDTFDKIDYILNLDMLEKGVLEALILDH</sequence>
<dbReference type="GO" id="GO:0003677">
    <property type="term" value="F:DNA binding"/>
    <property type="evidence" value="ECO:0007669"/>
    <property type="project" value="UniProtKB-UniRule"/>
</dbReference>
<evidence type="ECO:0000256" key="1">
    <source>
        <dbReference type="PIRNR" id="PIRNR016080"/>
    </source>
</evidence>
<dbReference type="GO" id="GO:0009036">
    <property type="term" value="F:type II site-specific deoxyribonuclease activity"/>
    <property type="evidence" value="ECO:0007669"/>
    <property type="project" value="UniProtKB-UniRule"/>
</dbReference>